<keyword evidence="2" id="KW-1185">Reference proteome</keyword>
<proteinExistence type="predicted"/>
<gene>
    <name evidence="1" type="ORF">Taro_003942</name>
</gene>
<dbReference type="AlphaFoldDB" id="A0A843TQ74"/>
<dbReference type="Proteomes" id="UP000652761">
    <property type="component" value="Unassembled WGS sequence"/>
</dbReference>
<protein>
    <submittedName>
        <fullName evidence="1">Uncharacterized protein</fullName>
    </submittedName>
</protein>
<accession>A0A843TQ74</accession>
<sequence length="82" mass="8919">MDDVATALPIGQRKRRKTAVLLPRSGMSLELAGVVWKSSWWLRSCGTTTRSSSSSPLRLLQLAQTTILKSTKGHGVCPRALV</sequence>
<reference evidence="1" key="1">
    <citation type="submission" date="2017-07" db="EMBL/GenBank/DDBJ databases">
        <title>Taro Niue Genome Assembly and Annotation.</title>
        <authorList>
            <person name="Atibalentja N."/>
            <person name="Keating K."/>
            <person name="Fields C.J."/>
        </authorList>
    </citation>
    <scope>NUCLEOTIDE SEQUENCE</scope>
    <source>
        <strain evidence="1">Niue_2</strain>
        <tissue evidence="1">Leaf</tissue>
    </source>
</reference>
<dbReference type="EMBL" id="NMUH01000104">
    <property type="protein sequence ID" value="MQL71614.1"/>
    <property type="molecule type" value="Genomic_DNA"/>
</dbReference>
<evidence type="ECO:0000313" key="1">
    <source>
        <dbReference type="EMBL" id="MQL71614.1"/>
    </source>
</evidence>
<name>A0A843TQ74_COLES</name>
<comment type="caution">
    <text evidence="1">The sequence shown here is derived from an EMBL/GenBank/DDBJ whole genome shotgun (WGS) entry which is preliminary data.</text>
</comment>
<evidence type="ECO:0000313" key="2">
    <source>
        <dbReference type="Proteomes" id="UP000652761"/>
    </source>
</evidence>
<organism evidence="1 2">
    <name type="scientific">Colocasia esculenta</name>
    <name type="common">Wild taro</name>
    <name type="synonym">Arum esculentum</name>
    <dbReference type="NCBI Taxonomy" id="4460"/>
    <lineage>
        <taxon>Eukaryota</taxon>
        <taxon>Viridiplantae</taxon>
        <taxon>Streptophyta</taxon>
        <taxon>Embryophyta</taxon>
        <taxon>Tracheophyta</taxon>
        <taxon>Spermatophyta</taxon>
        <taxon>Magnoliopsida</taxon>
        <taxon>Liliopsida</taxon>
        <taxon>Araceae</taxon>
        <taxon>Aroideae</taxon>
        <taxon>Colocasieae</taxon>
        <taxon>Colocasia</taxon>
    </lineage>
</organism>